<dbReference type="Proteomes" id="UP001610444">
    <property type="component" value="Unassembled WGS sequence"/>
</dbReference>
<reference evidence="2 3" key="1">
    <citation type="submission" date="2024-07" db="EMBL/GenBank/DDBJ databases">
        <title>Section-level genome sequencing and comparative genomics of Aspergillus sections Usti and Cavernicolus.</title>
        <authorList>
            <consortium name="Lawrence Berkeley National Laboratory"/>
            <person name="Nybo J.L."/>
            <person name="Vesth T.C."/>
            <person name="Theobald S."/>
            <person name="Frisvad J.C."/>
            <person name="Larsen T.O."/>
            <person name="Kjaerboelling I."/>
            <person name="Rothschild-Mancinelli K."/>
            <person name="Lyhne E.K."/>
            <person name="Kogle M.E."/>
            <person name="Barry K."/>
            <person name="Clum A."/>
            <person name="Na H."/>
            <person name="Ledsgaard L."/>
            <person name="Lin J."/>
            <person name="Lipzen A."/>
            <person name="Kuo A."/>
            <person name="Riley R."/>
            <person name="Mondo S."/>
            <person name="LaButti K."/>
            <person name="Haridas S."/>
            <person name="Pangalinan J."/>
            <person name="Salamov A.A."/>
            <person name="Simmons B.A."/>
            <person name="Magnuson J.K."/>
            <person name="Chen J."/>
            <person name="Drula E."/>
            <person name="Henrissat B."/>
            <person name="Wiebenga A."/>
            <person name="Lubbers R.J."/>
            <person name="Gomes A.C."/>
            <person name="Macurrencykelacurrency M.R."/>
            <person name="Stajich J."/>
            <person name="Grigoriev I.V."/>
            <person name="Mortensen U.H."/>
            <person name="De vries R.P."/>
            <person name="Baker S.E."/>
            <person name="Andersen M.R."/>
        </authorList>
    </citation>
    <scope>NUCLEOTIDE SEQUENCE [LARGE SCALE GENOMIC DNA]</scope>
    <source>
        <strain evidence="2 3">CBS 756.74</strain>
    </source>
</reference>
<organism evidence="2 3">
    <name type="scientific">Aspergillus pseudodeflectus</name>
    <dbReference type="NCBI Taxonomy" id="176178"/>
    <lineage>
        <taxon>Eukaryota</taxon>
        <taxon>Fungi</taxon>
        <taxon>Dikarya</taxon>
        <taxon>Ascomycota</taxon>
        <taxon>Pezizomycotina</taxon>
        <taxon>Eurotiomycetes</taxon>
        <taxon>Eurotiomycetidae</taxon>
        <taxon>Eurotiales</taxon>
        <taxon>Aspergillaceae</taxon>
        <taxon>Aspergillus</taxon>
        <taxon>Aspergillus subgen. Nidulantes</taxon>
    </lineage>
</organism>
<evidence type="ECO:0000256" key="1">
    <source>
        <dbReference type="SAM" id="Phobius"/>
    </source>
</evidence>
<keyword evidence="1" id="KW-1133">Transmembrane helix</keyword>
<keyword evidence="1" id="KW-0812">Transmembrane</keyword>
<dbReference type="RefSeq" id="XP_070901558.1">
    <property type="nucleotide sequence ID" value="XM_071048973.1"/>
</dbReference>
<comment type="caution">
    <text evidence="2">The sequence shown here is derived from an EMBL/GenBank/DDBJ whole genome shotgun (WGS) entry which is preliminary data.</text>
</comment>
<proteinExistence type="predicted"/>
<name>A0ABR4KQY9_9EURO</name>
<dbReference type="GeneID" id="98164137"/>
<protein>
    <submittedName>
        <fullName evidence="2">Uncharacterized protein</fullName>
    </submittedName>
</protein>
<evidence type="ECO:0000313" key="2">
    <source>
        <dbReference type="EMBL" id="KAL2854694.1"/>
    </source>
</evidence>
<accession>A0ABR4KQY9</accession>
<feature type="transmembrane region" description="Helical" evidence="1">
    <location>
        <begin position="152"/>
        <end position="168"/>
    </location>
</feature>
<keyword evidence="3" id="KW-1185">Reference proteome</keyword>
<sequence length="189" mass="20338">MDGPAFTPVHQPICLSCWGLTPQKHGCLTLFRPKPRILPCLCARGEEIGMSVALPAMGSGRLRLAWYGVTACHSSTVAQALFGISGRNDNASGFTAIISGLVNVIACTFKPSLSAKQKNKKGDRVLEGKFSWGWAFPINYQALPSAVARSPLLFLSSFCIFIAPLALARRRRASFVPSLCVLDLSVSIN</sequence>
<gene>
    <name evidence="2" type="ORF">BJX68DRAFT_31964</name>
</gene>
<dbReference type="EMBL" id="JBFXLR010000011">
    <property type="protein sequence ID" value="KAL2854694.1"/>
    <property type="molecule type" value="Genomic_DNA"/>
</dbReference>
<keyword evidence="1" id="KW-0472">Membrane</keyword>
<evidence type="ECO:0000313" key="3">
    <source>
        <dbReference type="Proteomes" id="UP001610444"/>
    </source>
</evidence>